<evidence type="ECO:0000313" key="12">
    <source>
        <dbReference type="Proteomes" id="UP000051176"/>
    </source>
</evidence>
<dbReference type="InterPro" id="IPR045070">
    <property type="entry name" value="MATE_MepA-like"/>
</dbReference>
<comment type="caution">
    <text evidence="11">The sequence shown here is derived from an EMBL/GenBank/DDBJ whole genome shotgun (WGS) entry which is preliminary data.</text>
</comment>
<dbReference type="PANTHER" id="PTHR43823:SF3">
    <property type="entry name" value="MULTIDRUG EXPORT PROTEIN MEPA"/>
    <property type="match status" value="1"/>
</dbReference>
<evidence type="ECO:0000256" key="8">
    <source>
        <dbReference type="ARBA" id="ARBA00023136"/>
    </source>
</evidence>
<keyword evidence="12" id="KW-1185">Reference proteome</keyword>
<dbReference type="CDD" id="cd13143">
    <property type="entry name" value="MATE_MepA_like"/>
    <property type="match status" value="1"/>
</dbReference>
<organism evidence="11 12">
    <name type="scientific">Levilactobacillus parabrevis ATCC 53295</name>
    <dbReference type="NCBI Taxonomy" id="1267003"/>
    <lineage>
        <taxon>Bacteria</taxon>
        <taxon>Bacillati</taxon>
        <taxon>Bacillota</taxon>
        <taxon>Bacilli</taxon>
        <taxon>Lactobacillales</taxon>
        <taxon>Lactobacillaceae</taxon>
        <taxon>Levilactobacillus</taxon>
    </lineage>
</organism>
<evidence type="ECO:0000313" key="11">
    <source>
        <dbReference type="EMBL" id="KRK35290.1"/>
    </source>
</evidence>
<comment type="similarity">
    <text evidence="2">Belongs to the multi antimicrobial extrusion (MATE) (TC 2.A.66.1) family. MepA subfamily.</text>
</comment>
<keyword evidence="5" id="KW-1003">Cell membrane</keyword>
<dbReference type="AlphaFoldDB" id="A0A0R1GVP4"/>
<dbReference type="PATRIC" id="fig|1267003.4.peg.1563"/>
<keyword evidence="7 10" id="KW-1133">Transmembrane helix</keyword>
<feature type="transmembrane region" description="Helical" evidence="10">
    <location>
        <begin position="166"/>
        <end position="184"/>
    </location>
</feature>
<proteinExistence type="inferred from homology"/>
<gene>
    <name evidence="11" type="ORF">FD07_GL001480</name>
</gene>
<dbReference type="STRING" id="357278.IV61_GL001572"/>
<dbReference type="RefSeq" id="WP_020090148.1">
    <property type="nucleotide sequence ID" value="NZ_AZCZ01000037.1"/>
</dbReference>
<dbReference type="InterPro" id="IPR051327">
    <property type="entry name" value="MATE_MepA_subfamily"/>
</dbReference>
<feature type="transmembrane region" description="Helical" evidence="10">
    <location>
        <begin position="14"/>
        <end position="34"/>
    </location>
</feature>
<keyword evidence="9" id="KW-0046">Antibiotic resistance</keyword>
<dbReference type="eggNOG" id="COG0534">
    <property type="taxonomic scope" value="Bacteria"/>
</dbReference>
<dbReference type="GO" id="GO:0015297">
    <property type="term" value="F:antiporter activity"/>
    <property type="evidence" value="ECO:0007669"/>
    <property type="project" value="InterPro"/>
</dbReference>
<evidence type="ECO:0000256" key="3">
    <source>
        <dbReference type="ARBA" id="ARBA00022106"/>
    </source>
</evidence>
<evidence type="ECO:0000256" key="2">
    <source>
        <dbReference type="ARBA" id="ARBA00008417"/>
    </source>
</evidence>
<dbReference type="PANTHER" id="PTHR43823">
    <property type="entry name" value="SPORULATION PROTEIN YKVU"/>
    <property type="match status" value="1"/>
</dbReference>
<feature type="transmembrane region" description="Helical" evidence="10">
    <location>
        <begin position="321"/>
        <end position="342"/>
    </location>
</feature>
<dbReference type="GO" id="GO:0042910">
    <property type="term" value="F:xenobiotic transmembrane transporter activity"/>
    <property type="evidence" value="ECO:0007669"/>
    <property type="project" value="InterPro"/>
</dbReference>
<feature type="transmembrane region" description="Helical" evidence="10">
    <location>
        <begin position="354"/>
        <end position="375"/>
    </location>
</feature>
<feature type="transmembrane region" description="Helical" evidence="10">
    <location>
        <begin position="419"/>
        <end position="436"/>
    </location>
</feature>
<feature type="transmembrane region" description="Helical" evidence="10">
    <location>
        <begin position="46"/>
        <end position="70"/>
    </location>
</feature>
<dbReference type="Proteomes" id="UP000051176">
    <property type="component" value="Unassembled WGS sequence"/>
</dbReference>
<accession>A0A0R1GVP4</accession>
<feature type="transmembrane region" description="Helical" evidence="10">
    <location>
        <begin position="91"/>
        <end position="114"/>
    </location>
</feature>
<dbReference type="InterPro" id="IPR048279">
    <property type="entry name" value="MdtK-like"/>
</dbReference>
<dbReference type="GO" id="GO:0005886">
    <property type="term" value="C:plasma membrane"/>
    <property type="evidence" value="ECO:0007669"/>
    <property type="project" value="UniProtKB-SubCell"/>
</dbReference>
<feature type="transmembrane region" description="Helical" evidence="10">
    <location>
        <begin position="395"/>
        <end position="413"/>
    </location>
</feature>
<protein>
    <recommendedName>
        <fullName evidence="3">Multidrug export protein MepA</fullName>
    </recommendedName>
</protein>
<evidence type="ECO:0000256" key="9">
    <source>
        <dbReference type="ARBA" id="ARBA00023251"/>
    </source>
</evidence>
<dbReference type="NCBIfam" id="TIGR00797">
    <property type="entry name" value="matE"/>
    <property type="match status" value="1"/>
</dbReference>
<keyword evidence="6 10" id="KW-0812">Transmembrane</keyword>
<dbReference type="PIRSF" id="PIRSF006603">
    <property type="entry name" value="DinF"/>
    <property type="match status" value="1"/>
</dbReference>
<comment type="subcellular location">
    <subcellularLocation>
        <location evidence="1">Cell membrane</location>
        <topology evidence="1">Multi-pass membrane protein</topology>
    </subcellularLocation>
</comment>
<keyword evidence="8 10" id="KW-0472">Membrane</keyword>
<dbReference type="InterPro" id="IPR002528">
    <property type="entry name" value="MATE_fam"/>
</dbReference>
<keyword evidence="4" id="KW-0813">Transport</keyword>
<name>A0A0R1GVP4_9LACO</name>
<dbReference type="GO" id="GO:0046677">
    <property type="term" value="P:response to antibiotic"/>
    <property type="evidence" value="ECO:0007669"/>
    <property type="project" value="UniProtKB-KW"/>
</dbReference>
<dbReference type="OrthoDB" id="9811110at2"/>
<evidence type="ECO:0000256" key="4">
    <source>
        <dbReference type="ARBA" id="ARBA00022448"/>
    </source>
</evidence>
<dbReference type="EMBL" id="AZCZ01000037">
    <property type="protein sequence ID" value="KRK35290.1"/>
    <property type="molecule type" value="Genomic_DNA"/>
</dbReference>
<feature type="transmembrane region" description="Helical" evidence="10">
    <location>
        <begin position="190"/>
        <end position="211"/>
    </location>
</feature>
<evidence type="ECO:0000256" key="5">
    <source>
        <dbReference type="ARBA" id="ARBA00022475"/>
    </source>
</evidence>
<evidence type="ECO:0000256" key="1">
    <source>
        <dbReference type="ARBA" id="ARBA00004651"/>
    </source>
</evidence>
<sequence length="442" mass="47918">MEELFERAPIPRAYFKLALPVVLSMVASMIYNLADTFFVSQTQNTNLVAGVALCTPLFSFLIAIGDIFGLGGSSLISRLLGEKAYATGSRVSSFCLYGAVVLGLVTTVILLGFSRPILHLLGATTATYPYAEQFYRIMAIGAMPIIVSIVPGNLIRTEGFATQSMVGTMVGTVITIILDPLLIFPMGLGAAGAALATVIGYTVSAGLLVYLTKRYCRVISIDIKLSRIDSQLIRQVLFIGIPGSITNLMQAFGTAVLNRYLVDYGATRVAAMGIVLKVYMIIMLVMVGFAFGAQPLIGYTFGANNQKRFKKILHFDLMVEVVYALVFAVILMIFAPQIIGLFLHNQAVISAGTYMLRVFLVTTPFVGAVLVYTTVFQSTGKASGAFIMSIARQGVVFYLMIVLGAHFLGYHGIIWAQPAADVLTCLIGWLLARVLFNRKKLR</sequence>
<feature type="transmembrane region" description="Helical" evidence="10">
    <location>
        <begin position="134"/>
        <end position="154"/>
    </location>
</feature>
<evidence type="ECO:0000256" key="10">
    <source>
        <dbReference type="SAM" id="Phobius"/>
    </source>
</evidence>
<evidence type="ECO:0000256" key="6">
    <source>
        <dbReference type="ARBA" id="ARBA00022692"/>
    </source>
</evidence>
<evidence type="ECO:0000256" key="7">
    <source>
        <dbReference type="ARBA" id="ARBA00022989"/>
    </source>
</evidence>
<feature type="transmembrane region" description="Helical" evidence="10">
    <location>
        <begin position="278"/>
        <end position="301"/>
    </location>
</feature>
<reference evidence="11 12" key="1">
    <citation type="journal article" date="2015" name="Genome Announc.">
        <title>Expanding the biotechnology potential of lactobacilli through comparative genomics of 213 strains and associated genera.</title>
        <authorList>
            <person name="Sun Z."/>
            <person name="Harris H.M."/>
            <person name="McCann A."/>
            <person name="Guo C."/>
            <person name="Argimon S."/>
            <person name="Zhang W."/>
            <person name="Yang X."/>
            <person name="Jeffery I.B."/>
            <person name="Cooney J.C."/>
            <person name="Kagawa T.F."/>
            <person name="Liu W."/>
            <person name="Song Y."/>
            <person name="Salvetti E."/>
            <person name="Wrobel A."/>
            <person name="Rasinkangas P."/>
            <person name="Parkhill J."/>
            <person name="Rea M.C."/>
            <person name="O'Sullivan O."/>
            <person name="Ritari J."/>
            <person name="Douillard F.P."/>
            <person name="Paul Ross R."/>
            <person name="Yang R."/>
            <person name="Briner A.E."/>
            <person name="Felis G.E."/>
            <person name="de Vos W.M."/>
            <person name="Barrangou R."/>
            <person name="Klaenhammer T.R."/>
            <person name="Caufield P.W."/>
            <person name="Cui Y."/>
            <person name="Zhang H."/>
            <person name="O'Toole P.W."/>
        </authorList>
    </citation>
    <scope>NUCLEOTIDE SEQUENCE [LARGE SCALE GENOMIC DNA]</scope>
    <source>
        <strain evidence="11 12">ATCC 53295</strain>
    </source>
</reference>
<dbReference type="Pfam" id="PF01554">
    <property type="entry name" value="MatE"/>
    <property type="match status" value="2"/>
</dbReference>
<feature type="transmembrane region" description="Helical" evidence="10">
    <location>
        <begin position="232"/>
        <end position="258"/>
    </location>
</feature>